<reference evidence="2" key="1">
    <citation type="submission" date="2016-06" db="EMBL/GenBank/DDBJ databases">
        <authorList>
            <person name="Nascimento L."/>
            <person name="Pereira R.V."/>
            <person name="Martins L.F."/>
            <person name="Quaggio R.B."/>
            <person name="Silva A.M."/>
            <person name="Setubal J.C."/>
        </authorList>
    </citation>
    <scope>NUCLEOTIDE SEQUENCE [LARGE SCALE GENOMIC DNA]</scope>
</reference>
<dbReference type="Proteomes" id="UP000196475">
    <property type="component" value="Unassembled WGS sequence"/>
</dbReference>
<gene>
    <name evidence="1" type="ORF">BAA01_00185</name>
</gene>
<protein>
    <submittedName>
        <fullName evidence="1">Uncharacterized protein</fullName>
    </submittedName>
</protein>
<accession>A0A1Y3PCF5</accession>
<dbReference type="EMBL" id="LZRT01000114">
    <property type="protein sequence ID" value="OUM85003.1"/>
    <property type="molecule type" value="Genomic_DNA"/>
</dbReference>
<comment type="caution">
    <text evidence="1">The sequence shown here is derived from an EMBL/GenBank/DDBJ whole genome shotgun (WGS) entry which is preliminary data.</text>
</comment>
<sequence length="86" mass="9452">MTIREAVTVKCIHCGVECEELRGNLGWTSEDNIEVIISGSTFHACTACNVAFLPPHIKEWLEKALAEKRAIGGPPHMLLNATDYCP</sequence>
<organism evidence="1 2">
    <name type="scientific">Bacillus thermozeamaize</name>
    <dbReference type="NCBI Taxonomy" id="230954"/>
    <lineage>
        <taxon>Bacteria</taxon>
        <taxon>Bacillati</taxon>
        <taxon>Bacillota</taxon>
        <taxon>Bacilli</taxon>
        <taxon>Bacillales</taxon>
        <taxon>Bacillaceae</taxon>
        <taxon>Bacillus</taxon>
    </lineage>
</organism>
<dbReference type="AlphaFoldDB" id="A0A1Y3PCF5"/>
<name>A0A1Y3PCF5_9BACI</name>
<evidence type="ECO:0000313" key="2">
    <source>
        <dbReference type="Proteomes" id="UP000196475"/>
    </source>
</evidence>
<proteinExistence type="predicted"/>
<evidence type="ECO:0000313" key="1">
    <source>
        <dbReference type="EMBL" id="OUM85003.1"/>
    </source>
</evidence>